<evidence type="ECO:0000313" key="3">
    <source>
        <dbReference type="Proteomes" id="UP001175227"/>
    </source>
</evidence>
<reference evidence="2" key="1">
    <citation type="submission" date="2023-06" db="EMBL/GenBank/DDBJ databases">
        <authorList>
            <consortium name="Lawrence Berkeley National Laboratory"/>
            <person name="Ahrendt S."/>
            <person name="Sahu N."/>
            <person name="Indic B."/>
            <person name="Wong-Bajracharya J."/>
            <person name="Merenyi Z."/>
            <person name="Ke H.-M."/>
            <person name="Monk M."/>
            <person name="Kocsube S."/>
            <person name="Drula E."/>
            <person name="Lipzen A."/>
            <person name="Balint B."/>
            <person name="Henrissat B."/>
            <person name="Andreopoulos B."/>
            <person name="Martin F.M."/>
            <person name="Harder C.B."/>
            <person name="Rigling D."/>
            <person name="Ford K.L."/>
            <person name="Foster G.D."/>
            <person name="Pangilinan J."/>
            <person name="Papanicolaou A."/>
            <person name="Barry K."/>
            <person name="LaButti K."/>
            <person name="Viragh M."/>
            <person name="Koriabine M."/>
            <person name="Yan M."/>
            <person name="Riley R."/>
            <person name="Champramary S."/>
            <person name="Plett K.L."/>
            <person name="Tsai I.J."/>
            <person name="Slot J."/>
            <person name="Sipos G."/>
            <person name="Plett J."/>
            <person name="Nagy L.G."/>
            <person name="Grigoriev I.V."/>
        </authorList>
    </citation>
    <scope>NUCLEOTIDE SEQUENCE</scope>
    <source>
        <strain evidence="2">ICMP 16352</strain>
    </source>
</reference>
<evidence type="ECO:0000256" key="1">
    <source>
        <dbReference type="SAM" id="Phobius"/>
    </source>
</evidence>
<organism evidence="2 3">
    <name type="scientific">Armillaria novae-zelandiae</name>
    <dbReference type="NCBI Taxonomy" id="153914"/>
    <lineage>
        <taxon>Eukaryota</taxon>
        <taxon>Fungi</taxon>
        <taxon>Dikarya</taxon>
        <taxon>Basidiomycota</taxon>
        <taxon>Agaricomycotina</taxon>
        <taxon>Agaricomycetes</taxon>
        <taxon>Agaricomycetidae</taxon>
        <taxon>Agaricales</taxon>
        <taxon>Marasmiineae</taxon>
        <taxon>Physalacriaceae</taxon>
        <taxon>Armillaria</taxon>
    </lineage>
</organism>
<keyword evidence="3" id="KW-1185">Reference proteome</keyword>
<keyword evidence="1" id="KW-1133">Transmembrane helix</keyword>
<evidence type="ECO:0000313" key="2">
    <source>
        <dbReference type="EMBL" id="KAK0462154.1"/>
    </source>
</evidence>
<keyword evidence="1" id="KW-0472">Membrane</keyword>
<proteinExistence type="predicted"/>
<gene>
    <name evidence="2" type="ORF">IW261DRAFT_200354</name>
</gene>
<keyword evidence="1" id="KW-0812">Transmembrane</keyword>
<comment type="caution">
    <text evidence="2">The sequence shown here is derived from an EMBL/GenBank/DDBJ whole genome shotgun (WGS) entry which is preliminary data.</text>
</comment>
<dbReference type="Proteomes" id="UP001175227">
    <property type="component" value="Unassembled WGS sequence"/>
</dbReference>
<dbReference type="EMBL" id="JAUEPR010000132">
    <property type="protein sequence ID" value="KAK0462154.1"/>
    <property type="molecule type" value="Genomic_DNA"/>
</dbReference>
<feature type="transmembrane region" description="Helical" evidence="1">
    <location>
        <begin position="12"/>
        <end position="34"/>
    </location>
</feature>
<protein>
    <submittedName>
        <fullName evidence="2">Uncharacterized protein</fullName>
    </submittedName>
</protein>
<name>A0AA39NAU8_9AGAR</name>
<sequence>MLLPAIDHDPPAHTLPLIHLGVYSNILFVVYHCLSIRSSTRWKYYSENSPRPIRYRMLVRRHEELIGSIRPSHCPIHGKVSGSYGEQFYELQSCHASLADAMRSRQKWLGQQANQDSMFVQSPVYWLAHAFYKACHFEIPRRFQLFDRTTICLERRHSISGRLF</sequence>
<dbReference type="AlphaFoldDB" id="A0AA39NAU8"/>
<accession>A0AA39NAU8</accession>